<dbReference type="Gene3D" id="1.10.10.10">
    <property type="entry name" value="Winged helix-like DNA-binding domain superfamily/Winged helix DNA-binding domain"/>
    <property type="match status" value="1"/>
</dbReference>
<dbReference type="RefSeq" id="WP_164626762.1">
    <property type="nucleotide sequence ID" value="NZ_JAAIVJ010000008.1"/>
</dbReference>
<proteinExistence type="inferred from homology"/>
<dbReference type="PANTHER" id="PTHR43413:SF1">
    <property type="entry name" value="SIROHEME DECARBOXYLASE NIRL SUBUNIT"/>
    <property type="match status" value="1"/>
</dbReference>
<gene>
    <name evidence="9" type="ORF">G4Z14_13915</name>
</gene>
<evidence type="ECO:0000256" key="4">
    <source>
        <dbReference type="ARBA" id="ARBA00023471"/>
    </source>
</evidence>
<evidence type="ECO:0000256" key="3">
    <source>
        <dbReference type="ARBA" id="ARBA00023457"/>
    </source>
</evidence>
<keyword evidence="1" id="KW-0456">Lyase</keyword>
<dbReference type="Pfam" id="PF17805">
    <property type="entry name" value="AsnC_trans_reg2"/>
    <property type="match status" value="1"/>
</dbReference>
<dbReference type="Proteomes" id="UP000477782">
    <property type="component" value="Unassembled WGS sequence"/>
</dbReference>
<dbReference type="EC" id="4.1.1.111" evidence="4"/>
<dbReference type="SUPFAM" id="SSF46785">
    <property type="entry name" value="Winged helix' DNA-binding domain"/>
    <property type="match status" value="1"/>
</dbReference>
<comment type="caution">
    <text evidence="9">The sequence shown here is derived from an EMBL/GenBank/DDBJ whole genome shotgun (WGS) entry which is preliminary data.</text>
</comment>
<comment type="pathway">
    <text evidence="2">Porphyrin-containing compound metabolism.</text>
</comment>
<evidence type="ECO:0000313" key="9">
    <source>
        <dbReference type="EMBL" id="NEY91396.1"/>
    </source>
</evidence>
<evidence type="ECO:0000259" key="7">
    <source>
        <dbReference type="Pfam" id="PF17805"/>
    </source>
</evidence>
<evidence type="ECO:0000259" key="8">
    <source>
        <dbReference type="Pfam" id="PF22451"/>
    </source>
</evidence>
<evidence type="ECO:0000313" key="10">
    <source>
        <dbReference type="Proteomes" id="UP000477782"/>
    </source>
</evidence>
<dbReference type="EMBL" id="JAAIVJ010000008">
    <property type="protein sequence ID" value="NEY91396.1"/>
    <property type="molecule type" value="Genomic_DNA"/>
</dbReference>
<dbReference type="InterPro" id="IPR050684">
    <property type="entry name" value="HTH-Siroheme_Decarb"/>
</dbReference>
<dbReference type="PANTHER" id="PTHR43413">
    <property type="entry name" value="TRANSCRIPTIONAL REGULATOR, ASNC FAMILY"/>
    <property type="match status" value="1"/>
</dbReference>
<feature type="domain" description="Siroheme decarboxylase AsnC-like ligand binding" evidence="7">
    <location>
        <begin position="77"/>
        <end position="149"/>
    </location>
</feature>
<evidence type="ECO:0000256" key="2">
    <source>
        <dbReference type="ARBA" id="ARBA00023444"/>
    </source>
</evidence>
<dbReference type="Pfam" id="PF22451">
    <property type="entry name" value="NirdL-like_HTH"/>
    <property type="match status" value="1"/>
</dbReference>
<dbReference type="InterPro" id="IPR036390">
    <property type="entry name" value="WH_DNA-bd_sf"/>
</dbReference>
<keyword evidence="10" id="KW-1185">Reference proteome</keyword>
<dbReference type="AlphaFoldDB" id="A0A6M0QV85"/>
<dbReference type="FunFam" id="3.30.70.3460:FF:000001">
    <property type="entry name" value="Heme d1 biosynthesis protein NirG"/>
    <property type="match status" value="1"/>
</dbReference>
<dbReference type="InterPro" id="IPR040523">
    <property type="entry name" value="AsnC_trans_reg2"/>
</dbReference>
<sequence>MTRQALPPGTLDDTDRQLLNLLQEPLPLTAHPFAAAAAATGLAEDEAVARVARLREVGAITRFGPFLDAAAMGGAFCLCAMAVPPGRFDEVVTLVNAHPEVAHNYERQHRLNMWFVLACERPEGIARTAARIGKETGLKVHLFPKLKEFFIGFRVVA</sequence>
<organism evidence="9 10">
    <name type="scientific">Tabrizicola oligotrophica</name>
    <dbReference type="NCBI Taxonomy" id="2710650"/>
    <lineage>
        <taxon>Bacteria</taxon>
        <taxon>Pseudomonadati</taxon>
        <taxon>Pseudomonadota</taxon>
        <taxon>Alphaproteobacteria</taxon>
        <taxon>Rhodobacterales</taxon>
        <taxon>Paracoccaceae</taxon>
        <taxon>Tabrizicola</taxon>
    </lineage>
</organism>
<feature type="domain" description="Siroheme decarboxylase NirL-like HTH" evidence="8">
    <location>
        <begin position="15"/>
        <end position="60"/>
    </location>
</feature>
<dbReference type="Gene3D" id="3.30.70.3460">
    <property type="match status" value="1"/>
</dbReference>
<dbReference type="InterPro" id="IPR036388">
    <property type="entry name" value="WH-like_DNA-bd_sf"/>
</dbReference>
<accession>A0A6M0QV85</accession>
<dbReference type="InterPro" id="IPR053953">
    <property type="entry name" value="NirdL-like_HTH"/>
</dbReference>
<dbReference type="GO" id="GO:0016829">
    <property type="term" value="F:lyase activity"/>
    <property type="evidence" value="ECO:0007669"/>
    <property type="project" value="UniProtKB-KW"/>
</dbReference>
<evidence type="ECO:0000256" key="5">
    <source>
        <dbReference type="ARBA" id="ARBA00048470"/>
    </source>
</evidence>
<evidence type="ECO:0000256" key="6">
    <source>
        <dbReference type="ARBA" id="ARBA00073232"/>
    </source>
</evidence>
<protein>
    <recommendedName>
        <fullName evidence="6">Siroheme decarboxylase NirG subunit</fullName>
        <ecNumber evidence="4">4.1.1.111</ecNumber>
    </recommendedName>
</protein>
<evidence type="ECO:0000256" key="1">
    <source>
        <dbReference type="ARBA" id="ARBA00023239"/>
    </source>
</evidence>
<name>A0A6M0QV85_9RHOB</name>
<comment type="catalytic activity">
    <reaction evidence="5">
        <text>siroheme + 2 H(+) = 12,18-didecarboxysiroheme + 2 CO2</text>
        <dbReference type="Rhea" id="RHEA:19093"/>
        <dbReference type="ChEBI" id="CHEBI:15378"/>
        <dbReference type="ChEBI" id="CHEBI:16526"/>
        <dbReference type="ChEBI" id="CHEBI:60052"/>
        <dbReference type="ChEBI" id="CHEBI:140497"/>
        <dbReference type="EC" id="4.1.1.111"/>
    </reaction>
</comment>
<reference evidence="9 10" key="1">
    <citation type="submission" date="2020-02" db="EMBL/GenBank/DDBJ databases">
        <authorList>
            <person name="Chen W.-M."/>
        </authorList>
    </citation>
    <scope>NUCLEOTIDE SEQUENCE [LARGE SCALE GENOMIC DNA]</scope>
    <source>
        <strain evidence="9 10">KMS-5</strain>
    </source>
</reference>
<comment type="similarity">
    <text evidence="3">Belongs to the Ahb/Nir family.</text>
</comment>